<dbReference type="Gene3D" id="3.40.50.200">
    <property type="entry name" value="Peptidase S8/S53 domain"/>
    <property type="match status" value="1"/>
</dbReference>
<dbReference type="Proteomes" id="UP001596031">
    <property type="component" value="Unassembled WGS sequence"/>
</dbReference>
<evidence type="ECO:0000256" key="6">
    <source>
        <dbReference type="RuleBase" id="RU003355"/>
    </source>
</evidence>
<dbReference type="InterPro" id="IPR022398">
    <property type="entry name" value="Peptidase_S8_His-AS"/>
</dbReference>
<dbReference type="PROSITE" id="PS51892">
    <property type="entry name" value="SUBTILASE"/>
    <property type="match status" value="1"/>
</dbReference>
<proteinExistence type="inferred from homology"/>
<feature type="active site" description="Charge relay system" evidence="5">
    <location>
        <position position="283"/>
    </location>
</feature>
<protein>
    <submittedName>
        <fullName evidence="8">S8 family serine peptidase</fullName>
    </submittedName>
</protein>
<evidence type="ECO:0000256" key="4">
    <source>
        <dbReference type="ARBA" id="ARBA00022825"/>
    </source>
</evidence>
<dbReference type="PROSITE" id="PS00137">
    <property type="entry name" value="SUBTILASE_HIS"/>
    <property type="match status" value="1"/>
</dbReference>
<evidence type="ECO:0000256" key="2">
    <source>
        <dbReference type="ARBA" id="ARBA00022670"/>
    </source>
</evidence>
<feature type="active site" description="Charge relay system" evidence="5">
    <location>
        <position position="251"/>
    </location>
</feature>
<dbReference type="InterPro" id="IPR050131">
    <property type="entry name" value="Peptidase_S8_subtilisin-like"/>
</dbReference>
<keyword evidence="9" id="KW-1185">Reference proteome</keyword>
<dbReference type="PANTHER" id="PTHR43806">
    <property type="entry name" value="PEPTIDASE S8"/>
    <property type="match status" value="1"/>
</dbReference>
<evidence type="ECO:0000256" key="3">
    <source>
        <dbReference type="ARBA" id="ARBA00022801"/>
    </source>
</evidence>
<dbReference type="Pfam" id="PF00082">
    <property type="entry name" value="Peptidase_S8"/>
    <property type="match status" value="1"/>
</dbReference>
<feature type="active site" description="Charge relay system" evidence="5">
    <location>
        <position position="459"/>
    </location>
</feature>
<dbReference type="RefSeq" id="WP_379727300.1">
    <property type="nucleotide sequence ID" value="NZ_JBHSMS010000083.1"/>
</dbReference>
<keyword evidence="4 5" id="KW-0720">Serine protease</keyword>
<dbReference type="InterPro" id="IPR008964">
    <property type="entry name" value="Invasin/intimin_cell_adhesion"/>
</dbReference>
<dbReference type="InterPro" id="IPR015500">
    <property type="entry name" value="Peptidase_S8_subtilisin-rel"/>
</dbReference>
<accession>A0ABW0PND4</accession>
<dbReference type="EMBL" id="JBHSMS010000083">
    <property type="protein sequence ID" value="MFC5514015.1"/>
    <property type="molecule type" value="Genomic_DNA"/>
</dbReference>
<gene>
    <name evidence="8" type="ORF">ACFPOU_23205</name>
</gene>
<dbReference type="InterPro" id="IPR000209">
    <property type="entry name" value="Peptidase_S8/S53_dom"/>
</dbReference>
<dbReference type="PRINTS" id="PR00723">
    <property type="entry name" value="SUBTILISIN"/>
</dbReference>
<evidence type="ECO:0000259" key="7">
    <source>
        <dbReference type="Pfam" id="PF00082"/>
    </source>
</evidence>
<evidence type="ECO:0000313" key="8">
    <source>
        <dbReference type="EMBL" id="MFC5514015.1"/>
    </source>
</evidence>
<dbReference type="SUPFAM" id="SSF49373">
    <property type="entry name" value="Invasin/intimin cell-adhesion fragments"/>
    <property type="match status" value="1"/>
</dbReference>
<comment type="caution">
    <text evidence="8">The sequence shown here is derived from an EMBL/GenBank/DDBJ whole genome shotgun (WGS) entry which is preliminary data.</text>
</comment>
<dbReference type="PROSITE" id="PS00136">
    <property type="entry name" value="SUBTILASE_ASP"/>
    <property type="match status" value="1"/>
</dbReference>
<evidence type="ECO:0000313" key="9">
    <source>
        <dbReference type="Proteomes" id="UP001596031"/>
    </source>
</evidence>
<evidence type="ECO:0000256" key="1">
    <source>
        <dbReference type="ARBA" id="ARBA00011073"/>
    </source>
</evidence>
<feature type="domain" description="Peptidase S8/S53" evidence="7">
    <location>
        <begin position="242"/>
        <end position="500"/>
    </location>
</feature>
<name>A0ABW0PND4_9BURK</name>
<dbReference type="SUPFAM" id="SSF52743">
    <property type="entry name" value="Subtilisin-like"/>
    <property type="match status" value="1"/>
</dbReference>
<dbReference type="InterPro" id="IPR036852">
    <property type="entry name" value="Peptidase_S8/S53_dom_sf"/>
</dbReference>
<organism evidence="8 9">
    <name type="scientific">Massilia jejuensis</name>
    <dbReference type="NCBI Taxonomy" id="648894"/>
    <lineage>
        <taxon>Bacteria</taxon>
        <taxon>Pseudomonadati</taxon>
        <taxon>Pseudomonadota</taxon>
        <taxon>Betaproteobacteria</taxon>
        <taxon>Burkholderiales</taxon>
        <taxon>Oxalobacteraceae</taxon>
        <taxon>Telluria group</taxon>
        <taxon>Massilia</taxon>
    </lineage>
</organism>
<keyword evidence="3 5" id="KW-0378">Hydrolase</keyword>
<sequence length="516" mass="55215">MFAHPDFEILEDMATNAKKKQYVLMPDTNLFNIEEPGTSVSFLKSTRKLLVSPTAKRATRLDKRPTRRGLTAGITVLDEVAPNDSLLVNLNADEVQLIAQEQPGLRLVEVVELEPLWVRSLAVTPPLGASAAGGRTPFTIRVLSKKNKAPLVGVAVYAFTDRSALTGVQGVTDKNGEVKVLLPSSTTILDVVETDPPFGFWGTFKRRVPLSNGSLDLLCDPIDLGAMDARDAYNMRGSDKDGMGVVVGVIDTGVNPHTDLMITSAVNVVPNQLPTNVGDQLGHGTHVCGIIAGRGPTGTAARGIAPGVELRVYKVFKPRAKTADSFSIAKAIRRAVEDGCDLINLSLGTKTDVNEILRQIRYARANGVVCIAAAGNDGRQAVRYPAAYSQVLSVTALGRKGTYPMRAIQKLGEVKPHGTDMDNYFAEFSNLGFQVGLIGPGVGVVSTMNNGYAAMDGTSMACPAMTGMIAKFLGKNKKILNMKRTQKRSDAIITMTLRKAQTLGFAKTFEGSGILV</sequence>
<dbReference type="InterPro" id="IPR023828">
    <property type="entry name" value="Peptidase_S8_Ser-AS"/>
</dbReference>
<dbReference type="InterPro" id="IPR023827">
    <property type="entry name" value="Peptidase_S8_Asp-AS"/>
</dbReference>
<dbReference type="PROSITE" id="PS00138">
    <property type="entry name" value="SUBTILASE_SER"/>
    <property type="match status" value="1"/>
</dbReference>
<evidence type="ECO:0000256" key="5">
    <source>
        <dbReference type="PROSITE-ProRule" id="PRU01240"/>
    </source>
</evidence>
<dbReference type="PANTHER" id="PTHR43806:SF11">
    <property type="entry name" value="CEREVISIN-RELATED"/>
    <property type="match status" value="1"/>
</dbReference>
<reference evidence="9" key="1">
    <citation type="journal article" date="2019" name="Int. J. Syst. Evol. Microbiol.">
        <title>The Global Catalogue of Microorganisms (GCM) 10K type strain sequencing project: providing services to taxonomists for standard genome sequencing and annotation.</title>
        <authorList>
            <consortium name="The Broad Institute Genomics Platform"/>
            <consortium name="The Broad Institute Genome Sequencing Center for Infectious Disease"/>
            <person name="Wu L."/>
            <person name="Ma J."/>
        </authorList>
    </citation>
    <scope>NUCLEOTIDE SEQUENCE [LARGE SCALE GENOMIC DNA]</scope>
    <source>
        <strain evidence="9">CCUG 38813</strain>
    </source>
</reference>
<keyword evidence="2 5" id="KW-0645">Protease</keyword>
<comment type="similarity">
    <text evidence="1 5 6">Belongs to the peptidase S8 family.</text>
</comment>